<accession>A0ABT7G620</accession>
<keyword evidence="2" id="KW-1185">Reference proteome</keyword>
<name>A0ABT7G620_9GAMM</name>
<sequence length="104" mass="11990">MSRTIYESEDWILLHLKSPQGEQHKAILCSNSYKNYITIDLNKAVNNIFYVLMDGNKAITSESPINDRYAFAAQIQINADDATLNLADQEQISFKRIQPDYFRS</sequence>
<protein>
    <submittedName>
        <fullName evidence="1">Uncharacterized protein</fullName>
    </submittedName>
</protein>
<organism evidence="1 2">
    <name type="scientific">Serratia nevei</name>
    <dbReference type="NCBI Taxonomy" id="2703794"/>
    <lineage>
        <taxon>Bacteria</taxon>
        <taxon>Pseudomonadati</taxon>
        <taxon>Pseudomonadota</taxon>
        <taxon>Gammaproteobacteria</taxon>
        <taxon>Enterobacterales</taxon>
        <taxon>Yersiniaceae</taxon>
        <taxon>Serratia</taxon>
    </lineage>
</organism>
<dbReference type="EMBL" id="JARTOI010000001">
    <property type="protein sequence ID" value="MDK5169046.1"/>
    <property type="molecule type" value="Genomic_DNA"/>
</dbReference>
<comment type="caution">
    <text evidence="1">The sequence shown here is derived from an EMBL/GenBank/DDBJ whole genome shotgun (WGS) entry which is preliminary data.</text>
</comment>
<evidence type="ECO:0000313" key="2">
    <source>
        <dbReference type="Proteomes" id="UP001174748"/>
    </source>
</evidence>
<reference evidence="1" key="1">
    <citation type="submission" date="2023-01" db="EMBL/GenBank/DDBJ databases">
        <title>Genomic dissection of endemic carbapenem resistance: metallo-beta-lactamase gene dissemination through clonal, plasmid and integron transfer pathways.</title>
        <authorList>
            <person name="Macesic N."/>
        </authorList>
    </citation>
    <scope>NUCLEOTIDE SEQUENCE</scope>
    <source>
        <strain evidence="1">CPO382</strain>
    </source>
</reference>
<dbReference type="RefSeq" id="WP_285097969.1">
    <property type="nucleotide sequence ID" value="NZ_JARTOI010000001.1"/>
</dbReference>
<gene>
    <name evidence="1" type="ORF">P9921_00885</name>
</gene>
<dbReference type="Proteomes" id="UP001174748">
    <property type="component" value="Unassembled WGS sequence"/>
</dbReference>
<evidence type="ECO:0000313" key="1">
    <source>
        <dbReference type="EMBL" id="MDK5169046.1"/>
    </source>
</evidence>
<proteinExistence type="predicted"/>